<accession>A0A9P5ZJ15</accession>
<dbReference type="OrthoDB" id="3127887at2759"/>
<protein>
    <submittedName>
        <fullName evidence="1">Uncharacterized protein</fullName>
    </submittedName>
</protein>
<name>A0A9P5ZJ15_PLEER</name>
<dbReference type="EMBL" id="MU154797">
    <property type="protein sequence ID" value="KAF9487259.1"/>
    <property type="molecule type" value="Genomic_DNA"/>
</dbReference>
<proteinExistence type="predicted"/>
<sequence>MGCEEPIFYMTDLKPPFDLISWANIVNVYPLTKLNLVLEMSLKKANCRLYATLEEAQEAYWEFCWQHHKAEAHECFSAFTWPPPIAL</sequence>
<comment type="caution">
    <text evidence="1">The sequence shown here is derived from an EMBL/GenBank/DDBJ whole genome shotgun (WGS) entry which is preliminary data.</text>
</comment>
<gene>
    <name evidence="1" type="ORF">BDN71DRAFT_1514152</name>
</gene>
<evidence type="ECO:0000313" key="2">
    <source>
        <dbReference type="Proteomes" id="UP000807025"/>
    </source>
</evidence>
<dbReference type="Proteomes" id="UP000807025">
    <property type="component" value="Unassembled WGS sequence"/>
</dbReference>
<evidence type="ECO:0000313" key="1">
    <source>
        <dbReference type="EMBL" id="KAF9487259.1"/>
    </source>
</evidence>
<reference evidence="1" key="1">
    <citation type="submission" date="2020-11" db="EMBL/GenBank/DDBJ databases">
        <authorList>
            <consortium name="DOE Joint Genome Institute"/>
            <person name="Ahrendt S."/>
            <person name="Riley R."/>
            <person name="Andreopoulos W."/>
            <person name="Labutti K."/>
            <person name="Pangilinan J."/>
            <person name="Ruiz-Duenas F.J."/>
            <person name="Barrasa J.M."/>
            <person name="Sanchez-Garcia M."/>
            <person name="Camarero S."/>
            <person name="Miyauchi S."/>
            <person name="Serrano A."/>
            <person name="Linde D."/>
            <person name="Babiker R."/>
            <person name="Drula E."/>
            <person name="Ayuso-Fernandez I."/>
            <person name="Pacheco R."/>
            <person name="Padilla G."/>
            <person name="Ferreira P."/>
            <person name="Barriuso J."/>
            <person name="Kellner H."/>
            <person name="Castanera R."/>
            <person name="Alfaro M."/>
            <person name="Ramirez L."/>
            <person name="Pisabarro A.G."/>
            <person name="Kuo A."/>
            <person name="Tritt A."/>
            <person name="Lipzen A."/>
            <person name="He G."/>
            <person name="Yan M."/>
            <person name="Ng V."/>
            <person name="Cullen D."/>
            <person name="Martin F."/>
            <person name="Rosso M.-N."/>
            <person name="Henrissat B."/>
            <person name="Hibbett D."/>
            <person name="Martinez A.T."/>
            <person name="Grigoriev I.V."/>
        </authorList>
    </citation>
    <scope>NUCLEOTIDE SEQUENCE</scope>
    <source>
        <strain evidence="1">ATCC 90797</strain>
    </source>
</reference>
<dbReference type="AlphaFoldDB" id="A0A9P5ZJ15"/>
<keyword evidence="2" id="KW-1185">Reference proteome</keyword>
<organism evidence="1 2">
    <name type="scientific">Pleurotus eryngii</name>
    <name type="common">Boletus of the steppes</name>
    <dbReference type="NCBI Taxonomy" id="5323"/>
    <lineage>
        <taxon>Eukaryota</taxon>
        <taxon>Fungi</taxon>
        <taxon>Dikarya</taxon>
        <taxon>Basidiomycota</taxon>
        <taxon>Agaricomycotina</taxon>
        <taxon>Agaricomycetes</taxon>
        <taxon>Agaricomycetidae</taxon>
        <taxon>Agaricales</taxon>
        <taxon>Pleurotineae</taxon>
        <taxon>Pleurotaceae</taxon>
        <taxon>Pleurotus</taxon>
    </lineage>
</organism>